<name>A0A518BHG1_9BACT</name>
<dbReference type="InterPro" id="IPR051601">
    <property type="entry name" value="Serine_prot/Carboxylest_S33"/>
</dbReference>
<dbReference type="Proteomes" id="UP000316921">
    <property type="component" value="Chromosome"/>
</dbReference>
<feature type="domain" description="AB hydrolase-1" evidence="3">
    <location>
        <begin position="57"/>
        <end position="203"/>
    </location>
</feature>
<protein>
    <submittedName>
        <fullName evidence="4">Proline iminopeptidase</fullName>
        <ecNumber evidence="4">3.4.11.5</ecNumber>
    </submittedName>
</protein>
<dbReference type="Pfam" id="PF00561">
    <property type="entry name" value="Abhydrolase_1"/>
    <property type="match status" value="1"/>
</dbReference>
<reference evidence="4 5" key="1">
    <citation type="submission" date="2019-02" db="EMBL/GenBank/DDBJ databases">
        <title>Deep-cultivation of Planctomycetes and their phenomic and genomic characterization uncovers novel biology.</title>
        <authorList>
            <person name="Wiegand S."/>
            <person name="Jogler M."/>
            <person name="Boedeker C."/>
            <person name="Pinto D."/>
            <person name="Vollmers J."/>
            <person name="Rivas-Marin E."/>
            <person name="Kohn T."/>
            <person name="Peeters S.H."/>
            <person name="Heuer A."/>
            <person name="Rast P."/>
            <person name="Oberbeckmann S."/>
            <person name="Bunk B."/>
            <person name="Jeske O."/>
            <person name="Meyerdierks A."/>
            <person name="Storesund J.E."/>
            <person name="Kallscheuer N."/>
            <person name="Luecker S."/>
            <person name="Lage O.M."/>
            <person name="Pohl T."/>
            <person name="Merkel B.J."/>
            <person name="Hornburger P."/>
            <person name="Mueller R.-W."/>
            <person name="Bruemmer F."/>
            <person name="Labrenz M."/>
            <person name="Spormann A.M."/>
            <person name="Op den Camp H."/>
            <person name="Overmann J."/>
            <person name="Amann R."/>
            <person name="Jetten M.S.M."/>
            <person name="Mascher T."/>
            <person name="Medema M.H."/>
            <person name="Devos D.P."/>
            <person name="Kaster A.-K."/>
            <person name="Ovreas L."/>
            <person name="Rohde M."/>
            <person name="Galperin M.Y."/>
            <person name="Jogler C."/>
        </authorList>
    </citation>
    <scope>NUCLEOTIDE SEQUENCE [LARGE SCALE GENOMIC DNA]</scope>
    <source>
        <strain evidence="4 5">Pla133</strain>
    </source>
</reference>
<sequence>MVDIRHTSGPSLRLPGLELVDHRFELPLDHTLAQGGSIEVYAREVRALAAGAAERPFLVFLQGGPGFEAPRPETRGGWIERATREYRVLLVDQRGTGRSTPLDPRVIAALGDDHAIATHLTHFRADSIVRDLEAMRGALGVERWSVLGQSFGGFCATTYLSLAPQGLREAFITGGLPPLVDDPDPVYARTAQTLRRKTAEYHARFPGDAERLRLIAARLAASPVMLPGGDHFTVGRLQSLGIQLGFRDGPAKIHYLLESAWSGRGAQRDLSRAFLRGVENIQSFDTNPLYALVHEACYAQGSATRWSAQRTVEPLGDLAPDAEPFPFTGEMVFRWTFEDSSVLRPLLGAADLLAQKSDWPRLYDPEVLARNEVPVAAAVYANDMFVDRELSLETAEAIRGCRVWLTDEFEHCGLRVEGERVLGRLIDLVRGEV</sequence>
<dbReference type="PANTHER" id="PTHR43248">
    <property type="entry name" value="2-SUCCINYL-6-HYDROXY-2,4-CYCLOHEXADIENE-1-CARBOXYLATE SYNTHASE"/>
    <property type="match status" value="1"/>
</dbReference>
<evidence type="ECO:0000256" key="2">
    <source>
        <dbReference type="ARBA" id="ARBA00022801"/>
    </source>
</evidence>
<keyword evidence="5" id="KW-1185">Reference proteome</keyword>
<evidence type="ECO:0000259" key="3">
    <source>
        <dbReference type="Pfam" id="PF00561"/>
    </source>
</evidence>
<dbReference type="EMBL" id="CP036287">
    <property type="protein sequence ID" value="QDU66421.1"/>
    <property type="molecule type" value="Genomic_DNA"/>
</dbReference>
<dbReference type="InterPro" id="IPR002410">
    <property type="entry name" value="Peptidase_S33"/>
</dbReference>
<comment type="similarity">
    <text evidence="1">Belongs to the peptidase S33 family.</text>
</comment>
<dbReference type="InterPro" id="IPR000073">
    <property type="entry name" value="AB_hydrolase_1"/>
</dbReference>
<evidence type="ECO:0000313" key="5">
    <source>
        <dbReference type="Proteomes" id="UP000316921"/>
    </source>
</evidence>
<dbReference type="EC" id="3.4.11.5" evidence="4"/>
<keyword evidence="4" id="KW-0031">Aminopeptidase</keyword>
<evidence type="ECO:0000313" key="4">
    <source>
        <dbReference type="EMBL" id="QDU66421.1"/>
    </source>
</evidence>
<keyword evidence="4" id="KW-0645">Protease</keyword>
<evidence type="ECO:0000256" key="1">
    <source>
        <dbReference type="ARBA" id="ARBA00010088"/>
    </source>
</evidence>
<organism evidence="4 5">
    <name type="scientific">Engelhardtia mirabilis</name>
    <dbReference type="NCBI Taxonomy" id="2528011"/>
    <lineage>
        <taxon>Bacteria</taxon>
        <taxon>Pseudomonadati</taxon>
        <taxon>Planctomycetota</taxon>
        <taxon>Planctomycetia</taxon>
        <taxon>Planctomycetia incertae sedis</taxon>
        <taxon>Engelhardtia</taxon>
    </lineage>
</organism>
<dbReference type="PRINTS" id="PR00793">
    <property type="entry name" value="PROAMNOPTASE"/>
</dbReference>
<accession>A0A518BHG1</accession>
<dbReference type="AlphaFoldDB" id="A0A518BHG1"/>
<keyword evidence="2 4" id="KW-0378">Hydrolase</keyword>
<dbReference type="PANTHER" id="PTHR43248:SF2">
    <property type="entry name" value="PROLYL AMINOPEPTIDASE"/>
    <property type="match status" value="1"/>
</dbReference>
<dbReference type="Gene3D" id="3.40.50.1820">
    <property type="entry name" value="alpha/beta hydrolase"/>
    <property type="match status" value="1"/>
</dbReference>
<proteinExistence type="inferred from homology"/>
<dbReference type="SUPFAM" id="SSF53474">
    <property type="entry name" value="alpha/beta-Hydrolases"/>
    <property type="match status" value="1"/>
</dbReference>
<dbReference type="GO" id="GO:0006508">
    <property type="term" value="P:proteolysis"/>
    <property type="evidence" value="ECO:0007669"/>
    <property type="project" value="InterPro"/>
</dbReference>
<dbReference type="KEGG" id="pbap:Pla133_14930"/>
<dbReference type="RefSeq" id="WP_145064261.1">
    <property type="nucleotide sequence ID" value="NZ_CP036287.1"/>
</dbReference>
<gene>
    <name evidence="4" type="primary">pip</name>
    <name evidence="4" type="ORF">Pla133_14930</name>
</gene>
<dbReference type="GO" id="GO:0004177">
    <property type="term" value="F:aminopeptidase activity"/>
    <property type="evidence" value="ECO:0007669"/>
    <property type="project" value="UniProtKB-KW"/>
</dbReference>
<dbReference type="InterPro" id="IPR029058">
    <property type="entry name" value="AB_hydrolase_fold"/>
</dbReference>